<evidence type="ECO:0000313" key="3">
    <source>
        <dbReference type="EMBL" id="UTW05619.1"/>
    </source>
</evidence>
<sequence>MKMFSSLKSGRCWQTIKSLPAIIFALLLVGAAIPTFAVHDVALFELDTRAGMDGDQDKKNDPTPLIVGDGNTKDDAQAGDDWANVYLGTDSADVTSFIEDTFANNNIDNGAEGFVALRTPEVSFFTGGGSKDTNGIQDGPWKYKVISDQVPDKNDIVNAFAALYPQTEGDPILYFGLDTFSVNGDANAGFWFFRDDVSLAPLGEGENTGTFIGEHHDGDLFVAVAYTQGGRVGDIDVYQWSGDDATGGLVLMESGQDCATVGADDKVCGVINKLLPDQTFGEDPVFDYANTLVANNPLDPTSYQYESAAFVEFGLVLDETLFPNGIGCFSTFMAETRSSQSETAQLKDLALGSFDVCSIAVTKTGDTISKVGDDVDYSITVTNDGMAKLYKSSIIDSVFGNLTDGSNALITGSDCGDSLLPGASCTITVTRTIMVGDPDPLPNTVTVIYTEFDGDPQSLSFTASDSHSVDLFQPAIDVDKTGDALSKVGDDIDYTVTLSNDSSADTPALNCTASDSYGGTIFNGVLAAGDTVLNYSYTVQAGDPDPLVNTVSMQCIVAENFGNVLDASDDHSTDLFQPAIDVAKTGDDLSKVGDDVDYTITLSNNSSAGTPDLNCVATDDLMGEVFNGVLPAGDTVINASRTVQAGDPDPLVNTVSMDCTVAGFGNTVSDSDSHSTNLFQPAIDVAKTGDALSKVGDDVDYTITLSNNSSADTPDLTCVATDTLQGEVFNGVLPLGDTVLNNSRTVLGSDEDPLINSVTMDCTVGGGFGNALSESDSHETNLFQPSITLDKTGDTLSKVGDDVNYVITLNNTSSADTPEMDCTVSDAMLGINNPVSLLPGETYVINMAYTVLGTDSDPLDNTASASCSPVGFPNVLPASDGHSVDLFQPAINVAKTGDALSKVGDDVDYTITLSNNSSGDTPDLNCTATDSLLGVVFDGVLPAGDTVINTSRTVVAGDPDPLVNTVTMDCTVAGFGNQLSDSDSHSTDLFQPAINVAKTGDALSKVGDLVDYTITLSNNSSGDTPAMDCVATDSLLGEVFNGVLPLGDTVINTSRTVQAGDGDPLVNSVTMNCTVGGGFGNALSDSDNHSTNLFQPGLTIDKTANCDLDVPIGALITYNYLITNTSSADTPDLSLASISDDKVGDLSTAATNAGCASLASGASCNFNATYDTALLPAGAIVNIVDVAYNPAGWPNNVPASDSHTCNVVLPEPATVVIEKVLLNAAGSTFNYSSSGIQIAAAWDETLMPLFVPVPPQNVESPFAPAGAGNGFATTTELVVNVPNITQTVSASVEELLPLPDQIYFNSLECAAATSGFLSGYTVVDKLASLTLGSGDFAFCRYVNEFIPGDEGCTPGFWKNSPGSWPDTAYATTDLVEDIFQYNNGVAHTIPESYFKGNPKLKLSHTDTLMDALDYGGGDDNEKGAAKILLRAATAAILNATHSGVNYTRSADSIIMEVVDALETKDRDIILTLATELDWDNNLGCPLSNDNSF</sequence>
<dbReference type="InterPro" id="IPR055354">
    <property type="entry name" value="DUF7507"/>
</dbReference>
<evidence type="ECO:0000259" key="2">
    <source>
        <dbReference type="Pfam" id="PF24346"/>
    </source>
</evidence>
<dbReference type="Proteomes" id="UP001059950">
    <property type="component" value="Plasmid unnamed"/>
</dbReference>
<organism evidence="3 4">
    <name type="scientific">Amphritea atlantica</name>
    <dbReference type="NCBI Taxonomy" id="355243"/>
    <lineage>
        <taxon>Bacteria</taxon>
        <taxon>Pseudomonadati</taxon>
        <taxon>Pseudomonadota</taxon>
        <taxon>Gammaproteobacteria</taxon>
        <taxon>Oceanospirillales</taxon>
        <taxon>Oceanospirillaceae</taxon>
        <taxon>Amphritea</taxon>
    </lineage>
</organism>
<dbReference type="InterPro" id="IPR013783">
    <property type="entry name" value="Ig-like_fold"/>
</dbReference>
<keyword evidence="4" id="KW-1185">Reference proteome</keyword>
<feature type="region of interest" description="Disordered" evidence="1">
    <location>
        <begin position="52"/>
        <end position="76"/>
    </location>
</feature>
<accession>A0ABY5H0R1</accession>
<geneLocation type="plasmid" evidence="3 4">
    <name>unnamed</name>
</geneLocation>
<dbReference type="Pfam" id="PF24346">
    <property type="entry name" value="DUF7507"/>
    <property type="match status" value="1"/>
</dbReference>
<protein>
    <recommendedName>
        <fullName evidence="2">DUF7507 domain-containing protein</fullName>
    </recommendedName>
</protein>
<feature type="domain" description="DUF7507" evidence="2">
    <location>
        <begin position="358"/>
        <end position="439"/>
    </location>
</feature>
<proteinExistence type="predicted"/>
<evidence type="ECO:0000313" key="4">
    <source>
        <dbReference type="Proteomes" id="UP001059950"/>
    </source>
</evidence>
<dbReference type="EMBL" id="CP073345">
    <property type="protein sequence ID" value="UTW05619.1"/>
    <property type="molecule type" value="Genomic_DNA"/>
</dbReference>
<feature type="compositionally biased region" description="Basic and acidic residues" evidence="1">
    <location>
        <begin position="52"/>
        <end position="61"/>
    </location>
</feature>
<name>A0ABY5H0R1_9GAMM</name>
<gene>
    <name evidence="3" type="ORF">KDX31_19680</name>
</gene>
<evidence type="ECO:0000256" key="1">
    <source>
        <dbReference type="SAM" id="MobiDB-lite"/>
    </source>
</evidence>
<keyword evidence="3" id="KW-0614">Plasmid</keyword>
<dbReference type="Gene3D" id="2.60.40.10">
    <property type="entry name" value="Immunoglobulins"/>
    <property type="match status" value="1"/>
</dbReference>
<reference evidence="3" key="1">
    <citation type="submission" date="2021-04" db="EMBL/GenBank/DDBJ databases">
        <title>Oceanospirillales bacteria with DddD are important DMSP degraders in coastal seawater.</title>
        <authorList>
            <person name="Liu J."/>
        </authorList>
    </citation>
    <scope>NUCLEOTIDE SEQUENCE</scope>
    <source>
        <strain evidence="3">GY6</strain>
        <plasmid evidence="3">unnamed</plasmid>
    </source>
</reference>